<dbReference type="InterPro" id="IPR050984">
    <property type="entry name" value="Gfo/Idh/MocA_domain"/>
</dbReference>
<dbReference type="Pfam" id="PF01408">
    <property type="entry name" value="GFO_IDH_MocA"/>
    <property type="match status" value="1"/>
</dbReference>
<dbReference type="GO" id="GO:0016491">
    <property type="term" value="F:oxidoreductase activity"/>
    <property type="evidence" value="ECO:0007669"/>
    <property type="project" value="UniProtKB-KW"/>
</dbReference>
<dbReference type="Pfam" id="PF22725">
    <property type="entry name" value="GFO_IDH_MocA_C3"/>
    <property type="match status" value="1"/>
</dbReference>
<evidence type="ECO:0000313" key="6">
    <source>
        <dbReference type="Proteomes" id="UP000658278"/>
    </source>
</evidence>
<protein>
    <submittedName>
        <fullName evidence="5">Gfo/Idh/MocA family oxidoreductase</fullName>
    </submittedName>
</protein>
<dbReference type="Gene3D" id="3.40.50.720">
    <property type="entry name" value="NAD(P)-binding Rossmann-like Domain"/>
    <property type="match status" value="1"/>
</dbReference>
<sequence length="326" mass="35423">MDKNQKRWGWGLIGPGRFAREFATELTAIERVRPVAIGSRTLERAREFADDFGFERAHGSYQELINDEEVEIVYIAVPHPFHREVAEMALRAGKAVLCEKPLTCTARESQSLCAFAKDRGVFLMEAMKTGFLPAIRQAAEWIQSGAIGEPKILKADFGFPGSTDPSGRLMNPDLAGGCILDVGIYPLYLSQLLFGRAERIQASGSLTATGVEDTAVINLRHAGGPCSALTASFQTTESMDATILGTEGQITIPTFHAAKQATLTVPGQPPTVFKDPAPGMVTDEIHAVMDALDHRLLECPGHPHDDSIALAELMDEVLRQIHHPPA</sequence>
<dbReference type="GO" id="GO:0000166">
    <property type="term" value="F:nucleotide binding"/>
    <property type="evidence" value="ECO:0007669"/>
    <property type="project" value="InterPro"/>
</dbReference>
<feature type="domain" description="GFO/IDH/MocA-like oxidoreductase" evidence="4">
    <location>
        <begin position="135"/>
        <end position="250"/>
    </location>
</feature>
<proteinExistence type="inferred from homology"/>
<dbReference type="EMBL" id="JAENII010000003">
    <property type="protein sequence ID" value="MBK1826351.1"/>
    <property type="molecule type" value="Genomic_DNA"/>
</dbReference>
<feature type="domain" description="Gfo/Idh/MocA-like oxidoreductase N-terminal" evidence="3">
    <location>
        <begin position="10"/>
        <end position="125"/>
    </location>
</feature>
<dbReference type="RefSeq" id="WP_200277234.1">
    <property type="nucleotide sequence ID" value="NZ_JAENII010000003.1"/>
</dbReference>
<name>A0A934VET2_9BACT</name>
<accession>A0A934VET2</accession>
<dbReference type="Gene3D" id="3.30.360.10">
    <property type="entry name" value="Dihydrodipicolinate Reductase, domain 2"/>
    <property type="match status" value="1"/>
</dbReference>
<evidence type="ECO:0000256" key="2">
    <source>
        <dbReference type="ARBA" id="ARBA00023002"/>
    </source>
</evidence>
<keyword evidence="6" id="KW-1185">Reference proteome</keyword>
<dbReference type="PANTHER" id="PTHR22604:SF105">
    <property type="entry name" value="TRANS-1,2-DIHYDROBENZENE-1,2-DIOL DEHYDROGENASE"/>
    <property type="match status" value="1"/>
</dbReference>
<keyword evidence="2" id="KW-0560">Oxidoreductase</keyword>
<dbReference type="AlphaFoldDB" id="A0A934VET2"/>
<dbReference type="PANTHER" id="PTHR22604">
    <property type="entry name" value="OXIDOREDUCTASES"/>
    <property type="match status" value="1"/>
</dbReference>
<dbReference type="InterPro" id="IPR055170">
    <property type="entry name" value="GFO_IDH_MocA-like_dom"/>
</dbReference>
<dbReference type="SUPFAM" id="SSF51735">
    <property type="entry name" value="NAD(P)-binding Rossmann-fold domains"/>
    <property type="match status" value="1"/>
</dbReference>
<comment type="similarity">
    <text evidence="1">Belongs to the Gfo/Idh/MocA family.</text>
</comment>
<reference evidence="5" key="1">
    <citation type="submission" date="2021-01" db="EMBL/GenBank/DDBJ databases">
        <title>Modified the classification status of verrucomicrobia.</title>
        <authorList>
            <person name="Feng X."/>
        </authorList>
    </citation>
    <scope>NUCLEOTIDE SEQUENCE</scope>
    <source>
        <strain evidence="5">KCTC 22201</strain>
    </source>
</reference>
<evidence type="ECO:0000259" key="4">
    <source>
        <dbReference type="Pfam" id="PF22725"/>
    </source>
</evidence>
<evidence type="ECO:0000259" key="3">
    <source>
        <dbReference type="Pfam" id="PF01408"/>
    </source>
</evidence>
<organism evidence="5 6">
    <name type="scientific">Haloferula rosea</name>
    <dbReference type="NCBI Taxonomy" id="490093"/>
    <lineage>
        <taxon>Bacteria</taxon>
        <taxon>Pseudomonadati</taxon>
        <taxon>Verrucomicrobiota</taxon>
        <taxon>Verrucomicrobiia</taxon>
        <taxon>Verrucomicrobiales</taxon>
        <taxon>Verrucomicrobiaceae</taxon>
        <taxon>Haloferula</taxon>
    </lineage>
</organism>
<dbReference type="InterPro" id="IPR036291">
    <property type="entry name" value="NAD(P)-bd_dom_sf"/>
</dbReference>
<dbReference type="SUPFAM" id="SSF55347">
    <property type="entry name" value="Glyceraldehyde-3-phosphate dehydrogenase-like, C-terminal domain"/>
    <property type="match status" value="1"/>
</dbReference>
<evidence type="ECO:0000313" key="5">
    <source>
        <dbReference type="EMBL" id="MBK1826351.1"/>
    </source>
</evidence>
<evidence type="ECO:0000256" key="1">
    <source>
        <dbReference type="ARBA" id="ARBA00010928"/>
    </source>
</evidence>
<dbReference type="Proteomes" id="UP000658278">
    <property type="component" value="Unassembled WGS sequence"/>
</dbReference>
<gene>
    <name evidence="5" type="ORF">JIN81_04940</name>
</gene>
<dbReference type="InterPro" id="IPR000683">
    <property type="entry name" value="Gfo/Idh/MocA-like_OxRdtase_N"/>
</dbReference>
<comment type="caution">
    <text evidence="5">The sequence shown here is derived from an EMBL/GenBank/DDBJ whole genome shotgun (WGS) entry which is preliminary data.</text>
</comment>